<comment type="similarity">
    <text evidence="3">Belongs to the GST superfamily. Tau family.</text>
</comment>
<reference evidence="7" key="1">
    <citation type="submission" date="2020-05" db="EMBL/GenBank/DDBJ databases">
        <title>WGS assembly of Panicum virgatum.</title>
        <authorList>
            <person name="Lovell J.T."/>
            <person name="Jenkins J."/>
            <person name="Shu S."/>
            <person name="Juenger T.E."/>
            <person name="Schmutz J."/>
        </authorList>
    </citation>
    <scope>NUCLEOTIDE SEQUENCE</scope>
    <source>
        <strain evidence="7">AP13</strain>
    </source>
</reference>
<dbReference type="AlphaFoldDB" id="A0A8T0MRQ2"/>
<dbReference type="PANTHER" id="PTHR11260">
    <property type="entry name" value="GLUTATHIONE S-TRANSFERASE, GST, SUPERFAMILY, GST DOMAIN CONTAINING"/>
    <property type="match status" value="1"/>
</dbReference>
<evidence type="ECO:0000256" key="4">
    <source>
        <dbReference type="ARBA" id="ARBA00047960"/>
    </source>
</evidence>
<dbReference type="InterPro" id="IPR040079">
    <property type="entry name" value="Glutathione_S-Trfase"/>
</dbReference>
<evidence type="ECO:0000313" key="8">
    <source>
        <dbReference type="Proteomes" id="UP000823388"/>
    </source>
</evidence>
<dbReference type="InterPro" id="IPR004046">
    <property type="entry name" value="GST_C"/>
</dbReference>
<keyword evidence="8" id="KW-1185">Reference proteome</keyword>
<evidence type="ECO:0000256" key="3">
    <source>
        <dbReference type="ARBA" id="ARBA00025743"/>
    </source>
</evidence>
<accession>A0A8T0MRQ2</accession>
<dbReference type="InterPro" id="IPR036282">
    <property type="entry name" value="Glutathione-S-Trfase_C_sf"/>
</dbReference>
<organism evidence="7 8">
    <name type="scientific">Panicum virgatum</name>
    <name type="common">Blackwell switchgrass</name>
    <dbReference type="NCBI Taxonomy" id="38727"/>
    <lineage>
        <taxon>Eukaryota</taxon>
        <taxon>Viridiplantae</taxon>
        <taxon>Streptophyta</taxon>
        <taxon>Embryophyta</taxon>
        <taxon>Tracheophyta</taxon>
        <taxon>Spermatophyta</taxon>
        <taxon>Magnoliopsida</taxon>
        <taxon>Liliopsida</taxon>
        <taxon>Poales</taxon>
        <taxon>Poaceae</taxon>
        <taxon>PACMAD clade</taxon>
        <taxon>Panicoideae</taxon>
        <taxon>Panicodae</taxon>
        <taxon>Paniceae</taxon>
        <taxon>Panicinae</taxon>
        <taxon>Panicum</taxon>
        <taxon>Panicum sect. Hiantes</taxon>
    </lineage>
</organism>
<evidence type="ECO:0000259" key="5">
    <source>
        <dbReference type="PROSITE" id="PS50404"/>
    </source>
</evidence>
<dbReference type="EC" id="2.5.1.18" evidence="1"/>
<dbReference type="CDD" id="cd03058">
    <property type="entry name" value="GST_N_Tau"/>
    <property type="match status" value="1"/>
</dbReference>
<comment type="caution">
    <text evidence="7">The sequence shown here is derived from an EMBL/GenBank/DDBJ whole genome shotgun (WGS) entry which is preliminary data.</text>
</comment>
<sequence>MAGGNDDLKLVGQWASPFVTRVKLALHLKGLSYESIEEDLRNKSELLLSSNPVHKAVPVLIHNGKPICESQIIVQYIDETFVGAGPSLLPIDPHDRAVARFWAAYIEEKLVAPWDRLFRAKTEEERDDAMKQMAAAVDVLEGGLKECSKGKCFFGGGDVGYVDVVLGGAVSYAKASDALFGAKLFDAAKTPLLAAWMERFSELDVAKAVLPDVDRVVEHAKYLIAKNAARPASKN</sequence>
<dbReference type="SFLD" id="SFLDG00358">
    <property type="entry name" value="Main_(cytGST)"/>
    <property type="match status" value="1"/>
</dbReference>
<proteinExistence type="inferred from homology"/>
<dbReference type="Pfam" id="PF02798">
    <property type="entry name" value="GST_N"/>
    <property type="match status" value="1"/>
</dbReference>
<evidence type="ECO:0000259" key="6">
    <source>
        <dbReference type="PROSITE" id="PS50405"/>
    </source>
</evidence>
<feature type="domain" description="GST C-terminal" evidence="6">
    <location>
        <begin position="92"/>
        <end position="223"/>
    </location>
</feature>
<dbReference type="SUPFAM" id="SSF47616">
    <property type="entry name" value="GST C-terminal domain-like"/>
    <property type="match status" value="1"/>
</dbReference>
<dbReference type="InterPro" id="IPR010987">
    <property type="entry name" value="Glutathione-S-Trfase_C-like"/>
</dbReference>
<dbReference type="PROSITE" id="PS50404">
    <property type="entry name" value="GST_NTER"/>
    <property type="match status" value="1"/>
</dbReference>
<dbReference type="Gene3D" id="1.20.1050.10">
    <property type="match status" value="1"/>
</dbReference>
<dbReference type="EMBL" id="CM029054">
    <property type="protein sequence ID" value="KAG2539787.1"/>
    <property type="molecule type" value="Genomic_DNA"/>
</dbReference>
<dbReference type="OrthoDB" id="4951845at2759"/>
<dbReference type="InterPro" id="IPR045073">
    <property type="entry name" value="Omega/Tau-like"/>
</dbReference>
<evidence type="ECO:0000256" key="2">
    <source>
        <dbReference type="ARBA" id="ARBA00022679"/>
    </source>
</evidence>
<dbReference type="Gene3D" id="3.40.30.10">
    <property type="entry name" value="Glutaredoxin"/>
    <property type="match status" value="1"/>
</dbReference>
<dbReference type="SUPFAM" id="SSF52833">
    <property type="entry name" value="Thioredoxin-like"/>
    <property type="match status" value="1"/>
</dbReference>
<dbReference type="GO" id="GO:0004364">
    <property type="term" value="F:glutathione transferase activity"/>
    <property type="evidence" value="ECO:0007669"/>
    <property type="project" value="UniProtKB-EC"/>
</dbReference>
<dbReference type="Pfam" id="PF00043">
    <property type="entry name" value="GST_C"/>
    <property type="match status" value="1"/>
</dbReference>
<name>A0A8T0MRQ2_PANVG</name>
<dbReference type="FunFam" id="3.40.30.10:FF:000044">
    <property type="entry name" value="Glutathione S-transferase GSTU6"/>
    <property type="match status" value="1"/>
</dbReference>
<protein>
    <recommendedName>
        <fullName evidence="1">glutathione transferase</fullName>
        <ecNumber evidence="1">2.5.1.18</ecNumber>
    </recommendedName>
</protein>
<dbReference type="InterPro" id="IPR036249">
    <property type="entry name" value="Thioredoxin-like_sf"/>
</dbReference>
<dbReference type="Proteomes" id="UP000823388">
    <property type="component" value="Chromosome 9N"/>
</dbReference>
<dbReference type="CDD" id="cd03185">
    <property type="entry name" value="GST_C_Tau"/>
    <property type="match status" value="1"/>
</dbReference>
<dbReference type="PANTHER" id="PTHR11260:SF501">
    <property type="entry name" value="GLUTATHIONE S-TRANSFERASE"/>
    <property type="match status" value="1"/>
</dbReference>
<dbReference type="FunFam" id="1.20.1050.10:FF:000023">
    <property type="entry name" value="Probable glutathione S-transferase GSTU6"/>
    <property type="match status" value="1"/>
</dbReference>
<dbReference type="SFLD" id="SFLDS00019">
    <property type="entry name" value="Glutathione_Transferase_(cytos"/>
    <property type="match status" value="1"/>
</dbReference>
<dbReference type="GO" id="GO:0005737">
    <property type="term" value="C:cytoplasm"/>
    <property type="evidence" value="ECO:0007669"/>
    <property type="project" value="TreeGrafter"/>
</dbReference>
<evidence type="ECO:0000256" key="1">
    <source>
        <dbReference type="ARBA" id="ARBA00012452"/>
    </source>
</evidence>
<dbReference type="SFLD" id="SFLDG01152">
    <property type="entry name" value="Main.3:_Omega-_and_Tau-like"/>
    <property type="match status" value="1"/>
</dbReference>
<keyword evidence="2" id="KW-0808">Transferase</keyword>
<feature type="domain" description="GST N-terminal" evidence="5">
    <location>
        <begin position="6"/>
        <end position="85"/>
    </location>
</feature>
<comment type="catalytic activity">
    <reaction evidence="4">
        <text>RX + glutathione = an S-substituted glutathione + a halide anion + H(+)</text>
        <dbReference type="Rhea" id="RHEA:16437"/>
        <dbReference type="ChEBI" id="CHEBI:15378"/>
        <dbReference type="ChEBI" id="CHEBI:16042"/>
        <dbReference type="ChEBI" id="CHEBI:17792"/>
        <dbReference type="ChEBI" id="CHEBI:57925"/>
        <dbReference type="ChEBI" id="CHEBI:90779"/>
        <dbReference type="EC" id="2.5.1.18"/>
    </reaction>
</comment>
<evidence type="ECO:0000313" key="7">
    <source>
        <dbReference type="EMBL" id="KAG2539787.1"/>
    </source>
</evidence>
<dbReference type="PROSITE" id="PS50405">
    <property type="entry name" value="GST_CTER"/>
    <property type="match status" value="1"/>
</dbReference>
<dbReference type="InterPro" id="IPR045074">
    <property type="entry name" value="GST_C_Tau"/>
</dbReference>
<gene>
    <name evidence="7" type="ORF">PVAP13_9NG494914</name>
</gene>
<dbReference type="GO" id="GO:0006749">
    <property type="term" value="P:glutathione metabolic process"/>
    <property type="evidence" value="ECO:0007669"/>
    <property type="project" value="InterPro"/>
</dbReference>
<dbReference type="InterPro" id="IPR004045">
    <property type="entry name" value="Glutathione_S-Trfase_N"/>
</dbReference>